<dbReference type="GO" id="GO:0005737">
    <property type="term" value="C:cytoplasm"/>
    <property type="evidence" value="ECO:0007669"/>
    <property type="project" value="UniProtKB-SubCell"/>
</dbReference>
<dbReference type="NCBIfam" id="TIGR00539">
    <property type="entry name" value="hemN_rel"/>
    <property type="match status" value="1"/>
</dbReference>
<dbReference type="EMBL" id="MECQ01000001">
    <property type="protein sequence ID" value="ODV57115.1"/>
    <property type="molecule type" value="Genomic_DNA"/>
</dbReference>
<keyword evidence="4 9" id="KW-0949">S-adenosyl-L-methionine</keyword>
<dbReference type="SFLD" id="SFLDS00029">
    <property type="entry name" value="Radical_SAM"/>
    <property type="match status" value="1"/>
</dbReference>
<dbReference type="InterPro" id="IPR004559">
    <property type="entry name" value="HemW-like"/>
</dbReference>
<name>A0A1E4R9G1_9BACI</name>
<reference evidence="11 12" key="1">
    <citation type="submission" date="2016-09" db="EMBL/GenBank/DDBJ databases">
        <title>Draft genome sequence of the soil isolate, Lysinibacillus fusiformis M5, a potential hypoxanthine producer.</title>
        <authorList>
            <person name="Gallegos-Monterrosa R."/>
            <person name="Maroti G."/>
            <person name="Balint B."/>
            <person name="Kovacs A.T."/>
        </authorList>
    </citation>
    <scope>NUCLEOTIDE SEQUENCE [LARGE SCALE GENOMIC DNA]</scope>
    <source>
        <strain evidence="11 12">M5</strain>
    </source>
</reference>
<evidence type="ECO:0000256" key="6">
    <source>
        <dbReference type="ARBA" id="ARBA00023004"/>
    </source>
</evidence>
<dbReference type="SUPFAM" id="SSF102114">
    <property type="entry name" value="Radical SAM enzymes"/>
    <property type="match status" value="1"/>
</dbReference>
<dbReference type="PROSITE" id="PS51918">
    <property type="entry name" value="RADICAL_SAM"/>
    <property type="match status" value="1"/>
</dbReference>
<sequence length="381" mass="43440">MARGVYIHIPFCHQICNYCDFNKFYFKNQPVDEYIEALGKEMALATQKNPESFRHIETIFLGGGTPTALSPQQLDKLLTLIHTYIPMNSVTEFTSEANPDELSSEKLQVLFDGGVNRLSMGVQSFDQGLLQKIGRTHSNEHVYETINLAKKIGFQNISIDLMYGLPGQSMVQWKDSLEKALALDLPHFSAYSLIVEPKTIFYNQYAKGKLHLPTEDLEADMYDVLMQQMELHGLQQYEISNFAKPGYHSEHNKIYWDNDEYAGFGAGAHGYLAGIRYSNHGPLKKYMETVLAGEIPIVHEHGVSQAEKREEQMFLGLRKTEGVKHKIYEEKLKTPIVAHYDSVLKELVSKGLLEHDDVGVRLTRKGRFVGNEVFQQFLLEE</sequence>
<dbReference type="SFLD" id="SFLDG01065">
    <property type="entry name" value="anaerobic_coproporphyrinogen-I"/>
    <property type="match status" value="1"/>
</dbReference>
<dbReference type="SFLD" id="SFLDG01082">
    <property type="entry name" value="B12-binding_domain_containing"/>
    <property type="match status" value="1"/>
</dbReference>
<dbReference type="InterPro" id="IPR006638">
    <property type="entry name" value="Elp3/MiaA/NifB-like_rSAM"/>
</dbReference>
<dbReference type="GO" id="GO:0006779">
    <property type="term" value="P:porphyrin-containing compound biosynthetic process"/>
    <property type="evidence" value="ECO:0007669"/>
    <property type="project" value="InterPro"/>
</dbReference>
<accession>A0A1E4R9G1</accession>
<evidence type="ECO:0000313" key="12">
    <source>
        <dbReference type="Proteomes" id="UP000094784"/>
    </source>
</evidence>
<comment type="caution">
    <text evidence="11">The sequence shown here is derived from an EMBL/GenBank/DDBJ whole genome shotgun (WGS) entry which is preliminary data.</text>
</comment>
<dbReference type="InterPro" id="IPR034505">
    <property type="entry name" value="Coproporphyrinogen-III_oxidase"/>
</dbReference>
<organism evidence="11 12">
    <name type="scientific">Lysinibacillus fusiformis</name>
    <dbReference type="NCBI Taxonomy" id="28031"/>
    <lineage>
        <taxon>Bacteria</taxon>
        <taxon>Bacillati</taxon>
        <taxon>Bacillota</taxon>
        <taxon>Bacilli</taxon>
        <taxon>Bacillales</taxon>
        <taxon>Bacillaceae</taxon>
        <taxon>Lysinibacillus</taxon>
    </lineage>
</organism>
<dbReference type="InterPro" id="IPR013785">
    <property type="entry name" value="Aldolase_TIM"/>
</dbReference>
<evidence type="ECO:0000256" key="7">
    <source>
        <dbReference type="ARBA" id="ARBA00023014"/>
    </source>
</evidence>
<dbReference type="Pfam" id="PF04055">
    <property type="entry name" value="Radical_SAM"/>
    <property type="match status" value="1"/>
</dbReference>
<evidence type="ECO:0000256" key="5">
    <source>
        <dbReference type="ARBA" id="ARBA00022723"/>
    </source>
</evidence>
<comment type="function">
    <text evidence="9">Probably acts as a heme chaperone, transferring heme to an unknown acceptor. Binds one molecule of heme per monomer, possibly covalently. Binds 1 [4Fe-4S] cluster. The cluster is coordinated with 3 cysteines and an exchangeable S-adenosyl-L-methionine.</text>
</comment>
<evidence type="ECO:0000256" key="4">
    <source>
        <dbReference type="ARBA" id="ARBA00022691"/>
    </source>
</evidence>
<dbReference type="Gene3D" id="3.20.20.70">
    <property type="entry name" value="Aldolase class I"/>
    <property type="match status" value="1"/>
</dbReference>
<keyword evidence="3 9" id="KW-0349">Heme</keyword>
<dbReference type="SFLD" id="SFLDF00562">
    <property type="entry name" value="HemN-like__clustered_with_heat"/>
    <property type="match status" value="1"/>
</dbReference>
<keyword evidence="5 9" id="KW-0479">Metal-binding</keyword>
<evidence type="ECO:0000259" key="10">
    <source>
        <dbReference type="PROSITE" id="PS51918"/>
    </source>
</evidence>
<keyword evidence="9" id="KW-0963">Cytoplasm</keyword>
<dbReference type="AlphaFoldDB" id="A0A1E4R9G1"/>
<dbReference type="PANTHER" id="PTHR13932:SF5">
    <property type="entry name" value="RADICAL S-ADENOSYL METHIONINE DOMAIN-CONTAINING PROTEIN 1, MITOCHONDRIAL"/>
    <property type="match status" value="1"/>
</dbReference>
<dbReference type="GO" id="GO:0046872">
    <property type="term" value="F:metal ion binding"/>
    <property type="evidence" value="ECO:0007669"/>
    <property type="project" value="UniProtKB-UniRule"/>
</dbReference>
<dbReference type="InterPro" id="IPR010723">
    <property type="entry name" value="HemN_C"/>
</dbReference>
<keyword evidence="7 9" id="KW-0411">Iron-sulfur</keyword>
<feature type="domain" description="Radical SAM core" evidence="10">
    <location>
        <begin position="1"/>
        <end position="235"/>
    </location>
</feature>
<dbReference type="OrthoDB" id="9808022at2"/>
<dbReference type="InterPro" id="IPR058240">
    <property type="entry name" value="rSAM_sf"/>
</dbReference>
<evidence type="ECO:0000256" key="8">
    <source>
        <dbReference type="ARBA" id="ARBA00023186"/>
    </source>
</evidence>
<dbReference type="Proteomes" id="UP000094784">
    <property type="component" value="Unassembled WGS sequence"/>
</dbReference>
<keyword evidence="8 9" id="KW-0143">Chaperone</keyword>
<evidence type="ECO:0000256" key="9">
    <source>
        <dbReference type="RuleBase" id="RU364116"/>
    </source>
</evidence>
<evidence type="ECO:0000256" key="2">
    <source>
        <dbReference type="ARBA" id="ARBA00017228"/>
    </source>
</evidence>
<comment type="subcellular location">
    <subcellularLocation>
        <location evidence="9">Cytoplasm</location>
    </subcellularLocation>
</comment>
<dbReference type="PANTHER" id="PTHR13932">
    <property type="entry name" value="COPROPORPHYRINIGEN III OXIDASE"/>
    <property type="match status" value="1"/>
</dbReference>
<evidence type="ECO:0000256" key="1">
    <source>
        <dbReference type="ARBA" id="ARBA00006100"/>
    </source>
</evidence>
<dbReference type="GO" id="GO:0004109">
    <property type="term" value="F:coproporphyrinogen oxidase activity"/>
    <property type="evidence" value="ECO:0007669"/>
    <property type="project" value="InterPro"/>
</dbReference>
<dbReference type="SMART" id="SM00729">
    <property type="entry name" value="Elp3"/>
    <property type="match status" value="1"/>
</dbReference>
<gene>
    <name evidence="11" type="ORF">BG258_14980</name>
</gene>
<keyword evidence="9" id="KW-0004">4Fe-4S</keyword>
<evidence type="ECO:0000313" key="11">
    <source>
        <dbReference type="EMBL" id="ODV57115.1"/>
    </source>
</evidence>
<dbReference type="Pfam" id="PF06969">
    <property type="entry name" value="HemN_C"/>
    <property type="match status" value="1"/>
</dbReference>
<evidence type="ECO:0000256" key="3">
    <source>
        <dbReference type="ARBA" id="ARBA00022617"/>
    </source>
</evidence>
<comment type="similarity">
    <text evidence="1">Belongs to the anaerobic coproporphyrinogen-III oxidase family. HemW subfamily.</text>
</comment>
<dbReference type="GO" id="GO:0051539">
    <property type="term" value="F:4 iron, 4 sulfur cluster binding"/>
    <property type="evidence" value="ECO:0007669"/>
    <property type="project" value="UniProtKB-UniRule"/>
</dbReference>
<dbReference type="InterPro" id="IPR007197">
    <property type="entry name" value="rSAM"/>
</dbReference>
<keyword evidence="6 9" id="KW-0408">Iron</keyword>
<dbReference type="RefSeq" id="WP_069482038.1">
    <property type="nucleotide sequence ID" value="NZ_KV766182.1"/>
</dbReference>
<dbReference type="CDD" id="cd01335">
    <property type="entry name" value="Radical_SAM"/>
    <property type="match status" value="1"/>
</dbReference>
<dbReference type="SFLD" id="SFLDF00288">
    <property type="entry name" value="HemN-like__clustered_with_nucl"/>
    <property type="match status" value="1"/>
</dbReference>
<proteinExistence type="inferred from homology"/>
<protein>
    <recommendedName>
        <fullName evidence="2 9">Heme chaperone HemW</fullName>
    </recommendedName>
</protein>